<sequence length="414" mass="44923">MRWTAAVGGTGVLLLLVLLLANAPGGGGVGDDAGEYVTADANTETGVPRAASADGSHSAQAALFHERVPTNAELEMEARTEEWWEQYSRRIARHVELLIERGDARSLHHAYLLMPSTEWFDKSRSQDPEYLEAAMQRHHQDSMEILRLARERAPDDAQLAWLEAMNCHVPAAGCDPTAAELQLALIEPNNARGALLAMDRAFNAGDVATLDAWLTRAANADYYDMRYGAAALELLEVLESIALPPMDEALRTGLLKMSGLGQDGSGSAAELSAVLVGGIAAAQNIPPFAALGQTCGAAHVTQARMARCHRVLQHLAASDTVIAHAIALPQLIQLTGDPVQRRRLQERLRRFSWVHQQAASRADLTYLLDSWRLGELVAGERLLQRRGITMPAGWLPDHPTHRSLILTGRPPPGG</sequence>
<keyword evidence="2" id="KW-1185">Reference proteome</keyword>
<name>A0ABS7T2P6_9GAMM</name>
<dbReference type="Proteomes" id="UP001430954">
    <property type="component" value="Unassembled WGS sequence"/>
</dbReference>
<dbReference type="RefSeq" id="WP_223674346.1">
    <property type="nucleotide sequence ID" value="NZ_JAINZW010000001.1"/>
</dbReference>
<evidence type="ECO:0000313" key="1">
    <source>
        <dbReference type="EMBL" id="MBZ4038137.1"/>
    </source>
</evidence>
<proteinExistence type="predicted"/>
<protein>
    <recommendedName>
        <fullName evidence="3">DUF4034 domain-containing protein</fullName>
    </recommendedName>
</protein>
<organism evidence="1 2">
    <name type="scientific">Novilysobacter selenitireducens</name>
    <dbReference type="NCBI Taxonomy" id="2872639"/>
    <lineage>
        <taxon>Bacteria</taxon>
        <taxon>Pseudomonadati</taxon>
        <taxon>Pseudomonadota</taxon>
        <taxon>Gammaproteobacteria</taxon>
        <taxon>Lysobacterales</taxon>
        <taxon>Lysobacteraceae</taxon>
        <taxon>Novilysobacter</taxon>
    </lineage>
</organism>
<accession>A0ABS7T2P6</accession>
<dbReference type="EMBL" id="JAINZW010000001">
    <property type="protein sequence ID" value="MBZ4038137.1"/>
    <property type="molecule type" value="Genomic_DNA"/>
</dbReference>
<reference evidence="1 2" key="1">
    <citation type="submission" date="2021-09" db="EMBL/GenBank/DDBJ databases">
        <title>Lysobacter sp. 13A isolated from the river sediment.</title>
        <authorList>
            <person name="Liu H."/>
            <person name="Li S."/>
            <person name="Mao S."/>
        </authorList>
    </citation>
    <scope>NUCLEOTIDE SEQUENCE [LARGE SCALE GENOMIC DNA]</scope>
    <source>
        <strain evidence="1 2">13A</strain>
    </source>
</reference>
<evidence type="ECO:0000313" key="2">
    <source>
        <dbReference type="Proteomes" id="UP001430954"/>
    </source>
</evidence>
<evidence type="ECO:0008006" key="3">
    <source>
        <dbReference type="Google" id="ProtNLM"/>
    </source>
</evidence>
<gene>
    <name evidence="1" type="ORF">K6753_01135</name>
</gene>
<comment type="caution">
    <text evidence="1">The sequence shown here is derived from an EMBL/GenBank/DDBJ whole genome shotgun (WGS) entry which is preliminary data.</text>
</comment>